<keyword evidence="5" id="KW-1185">Reference proteome</keyword>
<protein>
    <submittedName>
        <fullName evidence="4">Metallophosphoesterase family protein</fullName>
    </submittedName>
</protein>
<comment type="similarity">
    <text evidence="1">Belongs to the metallophosphoesterase superfamily. YfcE family.</text>
</comment>
<evidence type="ECO:0000259" key="3">
    <source>
        <dbReference type="Pfam" id="PF12850"/>
    </source>
</evidence>
<dbReference type="CDD" id="cd00838">
    <property type="entry name" value="MPP_superfamily"/>
    <property type="match status" value="1"/>
</dbReference>
<evidence type="ECO:0000313" key="5">
    <source>
        <dbReference type="Proteomes" id="UP001277761"/>
    </source>
</evidence>
<evidence type="ECO:0000256" key="2">
    <source>
        <dbReference type="SAM" id="MobiDB-lite"/>
    </source>
</evidence>
<evidence type="ECO:0000313" key="4">
    <source>
        <dbReference type="EMBL" id="MDX8153416.1"/>
    </source>
</evidence>
<reference evidence="4 5" key="1">
    <citation type="submission" date="2023-11" db="EMBL/GenBank/DDBJ databases">
        <authorList>
            <person name="Xu M."/>
            <person name="Jiang T."/>
        </authorList>
    </citation>
    <scope>NUCLEOTIDE SEQUENCE [LARGE SCALE GENOMIC DNA]</scope>
    <source>
        <strain evidence="4 5">SD</strain>
    </source>
</reference>
<evidence type="ECO:0000256" key="1">
    <source>
        <dbReference type="ARBA" id="ARBA00008950"/>
    </source>
</evidence>
<dbReference type="Pfam" id="PF12850">
    <property type="entry name" value="Metallophos_2"/>
    <property type="match status" value="1"/>
</dbReference>
<accession>A0ABU4VNJ2</accession>
<feature type="domain" description="Calcineurin-like phosphoesterase" evidence="3">
    <location>
        <begin position="3"/>
        <end position="189"/>
    </location>
</feature>
<dbReference type="EMBL" id="JAXAVX010000014">
    <property type="protein sequence ID" value="MDX8153416.1"/>
    <property type="molecule type" value="Genomic_DNA"/>
</dbReference>
<dbReference type="InterPro" id="IPR011152">
    <property type="entry name" value="Pesterase_MJ0912"/>
</dbReference>
<sequence>MLALLYDVHGNLAALDAVLADAREQGADAFLVGGDMTAFGGWPEETLARLRGLEHARFLRGNHERWAVEGDAVPDAPLARAGEAATHEALDAATIAELYALPLWQPVPGGEAWHGSPHSDVDGFLPEPAERDADLLLDRTPELLVVGHTHLPLDREIVRRDGGRTRVVNPGSVGLPFDGDPRAAYALLHDDGAIEHRRVAYDAAAAAARQAERWGDAKWSSVVADTIRTGQPAPWPDTEPIPIVRPDQEERA</sequence>
<dbReference type="InterPro" id="IPR024654">
    <property type="entry name" value="Calcineurin-like_PHP_lpxH"/>
</dbReference>
<proteinExistence type="inferred from homology"/>
<name>A0ABU4VNJ2_9ACTN</name>
<feature type="region of interest" description="Disordered" evidence="2">
    <location>
        <begin position="228"/>
        <end position="252"/>
    </location>
</feature>
<dbReference type="SUPFAM" id="SSF56300">
    <property type="entry name" value="Metallo-dependent phosphatases"/>
    <property type="match status" value="1"/>
</dbReference>
<dbReference type="InterPro" id="IPR029052">
    <property type="entry name" value="Metallo-depent_PP-like"/>
</dbReference>
<gene>
    <name evidence="4" type="ORF">SK069_17595</name>
</gene>
<dbReference type="Gene3D" id="3.60.21.10">
    <property type="match status" value="1"/>
</dbReference>
<comment type="caution">
    <text evidence="4">The sequence shown here is derived from an EMBL/GenBank/DDBJ whole genome shotgun (WGS) entry which is preliminary data.</text>
</comment>
<dbReference type="Proteomes" id="UP001277761">
    <property type="component" value="Unassembled WGS sequence"/>
</dbReference>
<dbReference type="PIRSF" id="PIRSF000883">
    <property type="entry name" value="Pesterase_MJ0912"/>
    <property type="match status" value="1"/>
</dbReference>
<dbReference type="RefSeq" id="WP_319955567.1">
    <property type="nucleotide sequence ID" value="NZ_JAXAVX010000014.1"/>
</dbReference>
<organism evidence="4 5">
    <name type="scientific">Patulibacter brassicae</name>
    <dbReference type="NCBI Taxonomy" id="1705717"/>
    <lineage>
        <taxon>Bacteria</taxon>
        <taxon>Bacillati</taxon>
        <taxon>Actinomycetota</taxon>
        <taxon>Thermoleophilia</taxon>
        <taxon>Solirubrobacterales</taxon>
        <taxon>Patulibacteraceae</taxon>
        <taxon>Patulibacter</taxon>
    </lineage>
</organism>